<dbReference type="SMART" id="SM00184">
    <property type="entry name" value="RING"/>
    <property type="match status" value="1"/>
</dbReference>
<dbReference type="InterPro" id="IPR018957">
    <property type="entry name" value="Znf_C3HC4_RING-type"/>
</dbReference>
<dbReference type="EMBL" id="AZIL01000279">
    <property type="protein sequence ID" value="EWM28622.1"/>
    <property type="molecule type" value="Genomic_DNA"/>
</dbReference>
<evidence type="ECO:0000256" key="4">
    <source>
        <dbReference type="PROSITE-ProRule" id="PRU00175"/>
    </source>
</evidence>
<keyword evidence="2 4" id="KW-0863">Zinc-finger</keyword>
<name>W7TR39_9STRA</name>
<proteinExistence type="predicted"/>
<evidence type="ECO:0000256" key="1">
    <source>
        <dbReference type="ARBA" id="ARBA00022723"/>
    </source>
</evidence>
<feature type="domain" description="RING-type" evidence="7">
    <location>
        <begin position="95"/>
        <end position="138"/>
    </location>
</feature>
<dbReference type="SUPFAM" id="SSF57850">
    <property type="entry name" value="RING/U-box"/>
    <property type="match status" value="1"/>
</dbReference>
<feature type="region of interest" description="Disordered" evidence="6">
    <location>
        <begin position="222"/>
        <end position="255"/>
    </location>
</feature>
<sequence>MTIKRKGLLSPRCPDVHAAVVATDCCHANTATSVKHGGEKPPVVSTSGDLPKYEPRVADDGVLHGACQTEIKALRAEVELLRKKLDAALGDIPACSICLECVDYPVELQECRHLFCCQCFYMYAKWKTTGNIACPACRTTVCKAPLPPPLAFIQHLDAIKVAKRRQQEAVRTGADPGQSLEGGIYRIDAKAESQRRSEEESERKVGEKIKLERWKEGVSMMKSHDEEIGEDDDRSAAGLLDRAGPSGQAQEDRDMEAKKTAAATAIAARRARAAYQGQMVELKVMFEAAERMGEGAVGLNSSRRIRPRTIRNAEMDGSTHLNYDESDGVYRCLNCHWEVDEGGLCARCLHDDDDEEEDVDVAHVSRTDFYPPGQFDYDSDEDGTLDR</sequence>
<keyword evidence="3" id="KW-0862">Zinc</keyword>
<keyword evidence="5" id="KW-0175">Coiled coil</keyword>
<gene>
    <name evidence="8" type="ORF">Naga_100009g48</name>
</gene>
<dbReference type="PROSITE" id="PS50089">
    <property type="entry name" value="ZF_RING_2"/>
    <property type="match status" value="1"/>
</dbReference>
<keyword evidence="1" id="KW-0479">Metal-binding</keyword>
<organism evidence="8 9">
    <name type="scientific">Nannochloropsis gaditana</name>
    <dbReference type="NCBI Taxonomy" id="72520"/>
    <lineage>
        <taxon>Eukaryota</taxon>
        <taxon>Sar</taxon>
        <taxon>Stramenopiles</taxon>
        <taxon>Ochrophyta</taxon>
        <taxon>Eustigmatophyceae</taxon>
        <taxon>Eustigmatales</taxon>
        <taxon>Monodopsidaceae</taxon>
        <taxon>Nannochloropsis</taxon>
    </lineage>
</organism>
<dbReference type="GO" id="GO:0008270">
    <property type="term" value="F:zinc ion binding"/>
    <property type="evidence" value="ECO:0007669"/>
    <property type="project" value="UniProtKB-KW"/>
</dbReference>
<dbReference type="InterPro" id="IPR001841">
    <property type="entry name" value="Znf_RING"/>
</dbReference>
<protein>
    <recommendedName>
        <fullName evidence="7">RING-type domain-containing protein</fullName>
    </recommendedName>
</protein>
<evidence type="ECO:0000256" key="6">
    <source>
        <dbReference type="SAM" id="MobiDB-lite"/>
    </source>
</evidence>
<evidence type="ECO:0000256" key="5">
    <source>
        <dbReference type="SAM" id="Coils"/>
    </source>
</evidence>
<dbReference type="InterPro" id="IPR013083">
    <property type="entry name" value="Znf_RING/FYVE/PHD"/>
</dbReference>
<feature type="compositionally biased region" description="Acidic residues" evidence="6">
    <location>
        <begin position="377"/>
        <end position="387"/>
    </location>
</feature>
<evidence type="ECO:0000313" key="9">
    <source>
        <dbReference type="Proteomes" id="UP000019335"/>
    </source>
</evidence>
<evidence type="ECO:0000313" key="8">
    <source>
        <dbReference type="EMBL" id="EWM28622.1"/>
    </source>
</evidence>
<feature type="coiled-coil region" evidence="5">
    <location>
        <begin position="64"/>
        <end position="91"/>
    </location>
</feature>
<keyword evidence="9" id="KW-1185">Reference proteome</keyword>
<dbReference type="OrthoDB" id="6105938at2759"/>
<reference evidence="8 9" key="1">
    <citation type="journal article" date="2014" name="Mol. Plant">
        <title>Chromosome Scale Genome Assembly and Transcriptome Profiling of Nannochloropsis gaditana in Nitrogen Depletion.</title>
        <authorList>
            <person name="Corteggiani Carpinelli E."/>
            <person name="Telatin A."/>
            <person name="Vitulo N."/>
            <person name="Forcato C."/>
            <person name="D'Angelo M."/>
            <person name="Schiavon R."/>
            <person name="Vezzi A."/>
            <person name="Giacometti G.M."/>
            <person name="Morosinotto T."/>
            <person name="Valle G."/>
        </authorList>
    </citation>
    <scope>NUCLEOTIDE SEQUENCE [LARGE SCALE GENOMIC DNA]</scope>
    <source>
        <strain evidence="8 9">B-31</strain>
    </source>
</reference>
<accession>W7TR39</accession>
<evidence type="ECO:0000256" key="2">
    <source>
        <dbReference type="ARBA" id="ARBA00022771"/>
    </source>
</evidence>
<dbReference type="Gene3D" id="3.30.40.10">
    <property type="entry name" value="Zinc/RING finger domain, C3HC4 (zinc finger)"/>
    <property type="match status" value="1"/>
</dbReference>
<dbReference type="Pfam" id="PF00097">
    <property type="entry name" value="zf-C3HC4"/>
    <property type="match status" value="1"/>
</dbReference>
<evidence type="ECO:0000259" key="7">
    <source>
        <dbReference type="PROSITE" id="PS50089"/>
    </source>
</evidence>
<dbReference type="Proteomes" id="UP000019335">
    <property type="component" value="Chromosome 4"/>
</dbReference>
<evidence type="ECO:0000256" key="3">
    <source>
        <dbReference type="ARBA" id="ARBA00022833"/>
    </source>
</evidence>
<feature type="region of interest" description="Disordered" evidence="6">
    <location>
        <begin position="359"/>
        <end position="387"/>
    </location>
</feature>
<comment type="caution">
    <text evidence="8">The sequence shown here is derived from an EMBL/GenBank/DDBJ whole genome shotgun (WGS) entry which is preliminary data.</text>
</comment>
<dbReference type="AlphaFoldDB" id="W7TR39"/>